<keyword evidence="3" id="KW-1185">Reference proteome</keyword>
<dbReference type="Proteomes" id="UP000002696">
    <property type="component" value="Chromosome"/>
</dbReference>
<dbReference type="HOGENOM" id="CLU_2477271_0_0_5"/>
<evidence type="ECO:0008006" key="4">
    <source>
        <dbReference type="Google" id="ProtNLM"/>
    </source>
</evidence>
<feature type="region of interest" description="Disordered" evidence="1">
    <location>
        <begin position="1"/>
        <end position="20"/>
    </location>
</feature>
<organism evidence="2 3">
    <name type="scientific">Brevundimonas subvibrioides (strain ATCC 15264 / DSM 4735 / LMG 14903 / NBRC 16000 / CB 81)</name>
    <name type="common">Caulobacter subvibrioides</name>
    <dbReference type="NCBI Taxonomy" id="633149"/>
    <lineage>
        <taxon>Bacteria</taxon>
        <taxon>Pseudomonadati</taxon>
        <taxon>Pseudomonadota</taxon>
        <taxon>Alphaproteobacteria</taxon>
        <taxon>Caulobacterales</taxon>
        <taxon>Caulobacteraceae</taxon>
        <taxon>Brevundimonas</taxon>
    </lineage>
</organism>
<dbReference type="eggNOG" id="COG1595">
    <property type="taxonomic scope" value="Bacteria"/>
</dbReference>
<evidence type="ECO:0000313" key="2">
    <source>
        <dbReference type="EMBL" id="ADL01309.1"/>
    </source>
</evidence>
<evidence type="ECO:0000313" key="3">
    <source>
        <dbReference type="Proteomes" id="UP000002696"/>
    </source>
</evidence>
<dbReference type="STRING" id="633149.Bresu_1998"/>
<evidence type="ECO:0000256" key="1">
    <source>
        <dbReference type="SAM" id="MobiDB-lite"/>
    </source>
</evidence>
<dbReference type="BioCyc" id="BSUB633149:G1GM8-1995-MONOMER"/>
<feature type="region of interest" description="Disordered" evidence="1">
    <location>
        <begin position="59"/>
        <end position="87"/>
    </location>
</feature>
<dbReference type="Pfam" id="PF11994">
    <property type="entry name" value="DUF3489"/>
    <property type="match status" value="1"/>
</dbReference>
<sequence length="87" mass="9520">MPRKLKAEAAPETTARSPSKLDRLVAMLTREEGADMPTMIEATGWQAHSIRGAMASALKKKGHTVSSEKVGERRVWRSSTPTQEAQS</sequence>
<dbReference type="AlphaFoldDB" id="D9QI51"/>
<dbReference type="EMBL" id="CP002102">
    <property type="protein sequence ID" value="ADL01309.1"/>
    <property type="molecule type" value="Genomic_DNA"/>
</dbReference>
<protein>
    <recommendedName>
        <fullName evidence="4">DUF3489 domain-containing protein</fullName>
    </recommendedName>
</protein>
<gene>
    <name evidence="2" type="ordered locus">Bresu_1998</name>
</gene>
<proteinExistence type="predicted"/>
<feature type="compositionally biased region" description="Polar residues" evidence="1">
    <location>
        <begin position="77"/>
        <end position="87"/>
    </location>
</feature>
<dbReference type="InParanoid" id="D9QI51"/>
<dbReference type="InterPro" id="IPR021880">
    <property type="entry name" value="DUF3489"/>
</dbReference>
<dbReference type="OrthoDB" id="7206991at2"/>
<dbReference type="RefSeq" id="WP_013269410.1">
    <property type="nucleotide sequence ID" value="NC_014375.1"/>
</dbReference>
<dbReference type="KEGG" id="bsb:Bresu_1998"/>
<name>D9QI51_BRESC</name>
<reference evidence="3" key="1">
    <citation type="journal article" date="2011" name="J. Bacteriol.">
        <title>Genome sequences of eight morphologically diverse alphaproteobacteria.</title>
        <authorList>
            <consortium name="US DOE Joint Genome Institute"/>
            <person name="Brown P.J."/>
            <person name="Kysela D.T."/>
            <person name="Buechlein A."/>
            <person name="Hemmerich C."/>
            <person name="Brun Y.V."/>
        </authorList>
    </citation>
    <scope>NUCLEOTIDE SEQUENCE [LARGE SCALE GENOMIC DNA]</scope>
    <source>
        <strain evidence="3">ATCC 15264 / DSM 4735 / LMG 14903 / NBRC 16000 / CB 81</strain>
    </source>
</reference>
<accession>D9QI51</accession>